<evidence type="ECO:0000313" key="3">
    <source>
        <dbReference type="Proteomes" id="UP000077173"/>
    </source>
</evidence>
<gene>
    <name evidence="2" type="ORF">AXW67_11815</name>
</gene>
<reference evidence="2 3" key="1">
    <citation type="submission" date="2016-02" db="EMBL/GenBank/DDBJ databases">
        <title>Draft genome sequence of the strain BR 10247T Bradyrhizobium neotropicale isolated from nodules of Centrolobium paraense.</title>
        <authorList>
            <person name="Simoes-Araujo J.L."/>
            <person name="Barauna A.C."/>
            <person name="Silva K."/>
            <person name="Zilli J.E."/>
        </authorList>
    </citation>
    <scope>NUCLEOTIDE SEQUENCE [LARGE SCALE GENOMIC DNA]</scope>
    <source>
        <strain evidence="2 3">BR 10247</strain>
    </source>
</reference>
<name>A0A176Z7P7_9BRAD</name>
<keyword evidence="3" id="KW-1185">Reference proteome</keyword>
<sequence>MGIRFRFFVVLPLLFLGSIALTTLSIVQKWPQAQALWSTVLFAAALQAGYVLSALLKHTIGPATVEGGTAPIGNPKLR</sequence>
<accession>A0A176Z7P7</accession>
<keyword evidence="1" id="KW-0472">Membrane</keyword>
<evidence type="ECO:0000256" key="1">
    <source>
        <dbReference type="SAM" id="Phobius"/>
    </source>
</evidence>
<protein>
    <submittedName>
        <fullName evidence="2">Uncharacterized protein</fullName>
    </submittedName>
</protein>
<feature type="transmembrane region" description="Helical" evidence="1">
    <location>
        <begin position="35"/>
        <end position="56"/>
    </location>
</feature>
<dbReference type="AlphaFoldDB" id="A0A176Z7P7"/>
<evidence type="ECO:0000313" key="2">
    <source>
        <dbReference type="EMBL" id="OAF16730.1"/>
    </source>
</evidence>
<dbReference type="Proteomes" id="UP000077173">
    <property type="component" value="Unassembled WGS sequence"/>
</dbReference>
<comment type="caution">
    <text evidence="2">The sequence shown here is derived from an EMBL/GenBank/DDBJ whole genome shotgun (WGS) entry which is preliminary data.</text>
</comment>
<keyword evidence="1" id="KW-0812">Transmembrane</keyword>
<keyword evidence="1" id="KW-1133">Transmembrane helix</keyword>
<dbReference type="EMBL" id="LSEF01000052">
    <property type="protein sequence ID" value="OAF16730.1"/>
    <property type="molecule type" value="Genomic_DNA"/>
</dbReference>
<organism evidence="2 3">
    <name type="scientific">Bradyrhizobium neotropicale</name>
    <dbReference type="NCBI Taxonomy" id="1497615"/>
    <lineage>
        <taxon>Bacteria</taxon>
        <taxon>Pseudomonadati</taxon>
        <taxon>Pseudomonadota</taxon>
        <taxon>Alphaproteobacteria</taxon>
        <taxon>Hyphomicrobiales</taxon>
        <taxon>Nitrobacteraceae</taxon>
        <taxon>Bradyrhizobium</taxon>
    </lineage>
</organism>
<proteinExistence type="predicted"/>